<evidence type="ECO:0000256" key="1">
    <source>
        <dbReference type="SAM" id="MobiDB-lite"/>
    </source>
</evidence>
<feature type="compositionally biased region" description="Polar residues" evidence="1">
    <location>
        <begin position="679"/>
        <end position="688"/>
    </location>
</feature>
<feature type="region of interest" description="Disordered" evidence="1">
    <location>
        <begin position="867"/>
        <end position="886"/>
    </location>
</feature>
<feature type="compositionally biased region" description="Polar residues" evidence="1">
    <location>
        <begin position="457"/>
        <end position="466"/>
    </location>
</feature>
<evidence type="ECO:0000313" key="3">
    <source>
        <dbReference type="EMBL" id="CAD7433700.1"/>
    </source>
</evidence>
<dbReference type="Gene3D" id="3.10.20.90">
    <property type="entry name" value="Phosphatidylinositol 3-kinase Catalytic Subunit, Chain A, domain 1"/>
    <property type="match status" value="1"/>
</dbReference>
<organism evidence="3">
    <name type="scientific">Timema monikensis</name>
    <dbReference type="NCBI Taxonomy" id="170555"/>
    <lineage>
        <taxon>Eukaryota</taxon>
        <taxon>Metazoa</taxon>
        <taxon>Ecdysozoa</taxon>
        <taxon>Arthropoda</taxon>
        <taxon>Hexapoda</taxon>
        <taxon>Insecta</taxon>
        <taxon>Pterygota</taxon>
        <taxon>Neoptera</taxon>
        <taxon>Polyneoptera</taxon>
        <taxon>Phasmatodea</taxon>
        <taxon>Timematodea</taxon>
        <taxon>Timematoidea</taxon>
        <taxon>Timematidae</taxon>
        <taxon>Timema</taxon>
    </lineage>
</organism>
<feature type="compositionally biased region" description="Gly residues" evidence="1">
    <location>
        <begin position="962"/>
        <end position="973"/>
    </location>
</feature>
<feature type="compositionally biased region" description="Polar residues" evidence="1">
    <location>
        <begin position="232"/>
        <end position="259"/>
    </location>
</feature>
<proteinExistence type="predicted"/>
<dbReference type="AlphaFoldDB" id="A0A7R9EGS2"/>
<dbReference type="InterPro" id="IPR056865">
    <property type="entry name" value="CCTL2_WNK"/>
</dbReference>
<dbReference type="EMBL" id="OB796701">
    <property type="protein sequence ID" value="CAD7433700.1"/>
    <property type="molecule type" value="Genomic_DNA"/>
</dbReference>
<feature type="region of interest" description="Disordered" evidence="1">
    <location>
        <begin position="609"/>
        <end position="663"/>
    </location>
</feature>
<feature type="region of interest" description="Disordered" evidence="1">
    <location>
        <begin position="230"/>
        <end position="271"/>
    </location>
</feature>
<name>A0A7R9EGS2_9NEOP</name>
<feature type="region of interest" description="Disordered" evidence="1">
    <location>
        <begin position="923"/>
        <end position="990"/>
    </location>
</feature>
<evidence type="ECO:0000259" key="2">
    <source>
        <dbReference type="Pfam" id="PF24889"/>
    </source>
</evidence>
<feature type="compositionally biased region" description="Basic and acidic residues" evidence="1">
    <location>
        <begin position="614"/>
        <end position="643"/>
    </location>
</feature>
<feature type="region of interest" description="Disordered" evidence="1">
    <location>
        <begin position="1"/>
        <end position="27"/>
    </location>
</feature>
<protein>
    <recommendedName>
        <fullName evidence="2">Serine/threonine-protein kinase WNK CCTL2 domain-containing protein</fullName>
    </recommendedName>
</protein>
<feature type="region of interest" description="Disordered" evidence="1">
    <location>
        <begin position="999"/>
        <end position="1018"/>
    </location>
</feature>
<accession>A0A7R9EGS2</accession>
<feature type="compositionally biased region" description="Polar residues" evidence="1">
    <location>
        <begin position="475"/>
        <end position="488"/>
    </location>
</feature>
<dbReference type="Pfam" id="PF24889">
    <property type="entry name" value="CCTL2_WNK"/>
    <property type="match status" value="1"/>
</dbReference>
<feature type="region of interest" description="Disordered" evidence="1">
    <location>
        <begin position="1173"/>
        <end position="1203"/>
    </location>
</feature>
<feature type="region of interest" description="Disordered" evidence="1">
    <location>
        <begin position="313"/>
        <end position="332"/>
    </location>
</feature>
<sequence length="1203" mass="131645">MAEQPLNSRIYQQPPNNQLVPQSNNQSNITDCSLNSQVLHKTALSQAIPHQISQQSNMSEQPLIAHEFQHQLNNQGIAQANQHPIIAEHQFNLQTFQQQHNNLGITQINQISNITSHPTDDQGFPQINQKTSFCQRPLTPQALHQSNQITQQGSSQNSNVSLTQKSFVNTPIEMCSTQASEQLSSVSVHPDIDYLQSAQNLSMEQQYNQENQTLSSINVTANMSRHFEIQSGDPNIQQNPPKVEQLSSDSVSQHQQTQPLGVKPAAHMHQSGLTQKDQLFDQTLMHANHSNQEIQLIARQTIALQEHSSQINIQHSQNDQSNQVSSQLSQHEIPQETCKESILILQPSQNQSNTPSLQQIDELLNDRLSTPRDRQSLDVEVMPEIPEHSTQLAFLQQTTQLGEQQRSSFQLSEGLTTGSESCHACLMEAGTIDLDNAPSRRLSEQSTGSHLTVDAGYTSSGAPSRQESPDRSKGADSTSQAELESTSLEFIAGPQDGSAPTETASERRARRSGTKRRTRTLCPKLTVLSLTNGGTELECQLEFSKKTVTFKCNTQDMVPTHIANNLMSGNLLQSEHTELFIELIEDIARQLKENPDRLPVVAFNQLDSPVASRKPRDRERDPSLEPQARRDETVTISGERDRVCVSGPSSPMHMLTHHPLAGLPSPSLRQVSRFLVSSVSEGKSSGLQSPPPEPPEESKPPSTSVFKAFTSAISSKVGGALEMASKMLGDAKDSLEFKMSDSEKIKASSDMEECTVHYKSGETSKTEVTMETQSISGSAVLDSVCTIEESNIISLVDKDKQMLTETLVSNTLVMSSDEGNPLVKETESVSDIRTEPTMLPARKISRFSVSTVNETQPLDNLVNIIDSSDKIGDRPDKRDVPGSTPQLEKQMKRIDLNYVEVINQEGIKDLSKEVNVDIDSCEVPQRHMEETSDQAVVEKSGTKQGEEPETRTERKNADGQTGLNGGQAVGGGTTPVQESTPENTIIPGNGEQDTLIEQSHHKLSQQNSLDKATADASANGPQTIADLQHKLIKLTSQPSELLLTTTGTPPSHPATPHVQQSYETYMQTLQQKLASISMPGGQTLGPLSPQSTLHAGVASTTVLPALEVITQPVLHIVDPGGVEGTAQTALHAAAILSSATTLIPAGVIATDMPIALVQPVAVIASQPNIIQHSKEEEVPEWNEEEQYEDINTGEENDDREIHY</sequence>
<feature type="region of interest" description="Disordered" evidence="1">
    <location>
        <begin position="679"/>
        <end position="703"/>
    </location>
</feature>
<feature type="region of interest" description="Disordered" evidence="1">
    <location>
        <begin position="436"/>
        <end position="516"/>
    </location>
</feature>
<feature type="compositionally biased region" description="Basic and acidic residues" evidence="1">
    <location>
        <begin position="867"/>
        <end position="880"/>
    </location>
</feature>
<feature type="compositionally biased region" description="Acidic residues" evidence="1">
    <location>
        <begin position="1177"/>
        <end position="1203"/>
    </location>
</feature>
<feature type="domain" description="Serine/threonine-protein kinase WNK CCTL2" evidence="2">
    <location>
        <begin position="523"/>
        <end position="596"/>
    </location>
</feature>
<feature type="compositionally biased region" description="Basic and acidic residues" evidence="1">
    <location>
        <begin position="940"/>
        <end position="957"/>
    </location>
</feature>
<reference evidence="3" key="1">
    <citation type="submission" date="2020-11" db="EMBL/GenBank/DDBJ databases">
        <authorList>
            <person name="Tran Van P."/>
        </authorList>
    </citation>
    <scope>NUCLEOTIDE SEQUENCE</scope>
</reference>
<gene>
    <name evidence="3" type="ORF">TMSB3V08_LOCUS10370</name>
</gene>
<feature type="compositionally biased region" description="Low complexity" evidence="1">
    <location>
        <begin position="314"/>
        <end position="331"/>
    </location>
</feature>
<feature type="compositionally biased region" description="Polar residues" evidence="1">
    <location>
        <begin position="974"/>
        <end position="983"/>
    </location>
</feature>